<dbReference type="EMBL" id="JDFF01000024">
    <property type="protein sequence ID" value="EWC91621.1"/>
    <property type="molecule type" value="Genomic_DNA"/>
</dbReference>
<dbReference type="Proteomes" id="UP000023482">
    <property type="component" value="Unassembled WGS sequence"/>
</dbReference>
<dbReference type="OrthoDB" id="1452526at2"/>
<dbReference type="PATRIC" id="fig|887901.3.peg.1341"/>
<reference evidence="1 2" key="1">
    <citation type="submission" date="2014-01" db="EMBL/GenBank/DDBJ databases">
        <authorList>
            <person name="Durkin A.S."/>
            <person name="McCorrison J."/>
            <person name="Torralba M."/>
            <person name="Gillis M."/>
            <person name="Haft D.H."/>
            <person name="Methe B."/>
            <person name="Sutton G."/>
            <person name="Nelson K.E."/>
        </authorList>
    </citation>
    <scope>NUCLEOTIDE SEQUENCE [LARGE SCALE GENOMIC DNA]</scope>
    <source>
        <strain evidence="1 2">ATCC 51270</strain>
    </source>
</reference>
<accession>Z4WPV1</accession>
<name>Z4WPV1_9PORP</name>
<evidence type="ECO:0000313" key="2">
    <source>
        <dbReference type="Proteomes" id="UP000023482"/>
    </source>
</evidence>
<dbReference type="RefSeq" id="WP_044169272.1">
    <property type="nucleotide sequence ID" value="NZ_JDFF01000024.1"/>
</dbReference>
<sequence length="235" mass="27835">METTTENLSNALLDVRRAHRILYAYQRRMSDLAYFIKCKLGMPDFYGFKHFSNPIYGRSKGHSRLNIWHDMWAWDYLYSYLFEYYLGVQKTSDEVYEYKFSLIQYSDTGYFDQDGQRRCRISEFGSEKESSSKLLFFLEYKSKDSEWEWKDGSYMERIVLNKEVGSKEHTKEVRRTTSGGTQILCSFPLERFINMEATLEVLREFRSYCKEQGIHVFDDLILEPTCAPTSSSSGE</sequence>
<protein>
    <submittedName>
        <fullName evidence="1">Uncharacterized protein</fullName>
    </submittedName>
</protein>
<dbReference type="AlphaFoldDB" id="Z4WPV1"/>
<comment type="caution">
    <text evidence="1">The sequence shown here is derived from an EMBL/GenBank/DDBJ whole genome shotgun (WGS) entry which is preliminary data.</text>
</comment>
<proteinExistence type="predicted"/>
<keyword evidence="2" id="KW-1185">Reference proteome</keyword>
<gene>
    <name evidence="1" type="ORF">HMPREF0636_0335</name>
</gene>
<organism evidence="1 2">
    <name type="scientific">Porphyromonas catoniae ATCC 51270</name>
    <dbReference type="NCBI Taxonomy" id="887901"/>
    <lineage>
        <taxon>Bacteria</taxon>
        <taxon>Pseudomonadati</taxon>
        <taxon>Bacteroidota</taxon>
        <taxon>Bacteroidia</taxon>
        <taxon>Bacteroidales</taxon>
        <taxon>Porphyromonadaceae</taxon>
        <taxon>Porphyromonas</taxon>
    </lineage>
</organism>
<evidence type="ECO:0000313" key="1">
    <source>
        <dbReference type="EMBL" id="EWC91621.1"/>
    </source>
</evidence>